<gene>
    <name evidence="3" type="ORF">F1559_004006</name>
</gene>
<dbReference type="PANTHER" id="PTHR12242">
    <property type="entry name" value="OS02G0130600 PROTEIN-RELATED"/>
    <property type="match status" value="1"/>
</dbReference>
<feature type="transmembrane region" description="Helical" evidence="2">
    <location>
        <begin position="67"/>
        <end position="85"/>
    </location>
</feature>
<reference evidence="3 4" key="1">
    <citation type="journal article" date="2020" name="J. Phycol.">
        <title>Comparative genome analysis reveals Cyanidiococcus gen. nov., a new extremophilic red algal genus sister to Cyanidioschyzon (Cyanidioschyzonaceae, Rhodophyta).</title>
        <authorList>
            <person name="Liu S.-L."/>
            <person name="Chiang Y.-R."/>
            <person name="Yoon H.S."/>
            <person name="Fu H.-Y."/>
        </authorList>
    </citation>
    <scope>NUCLEOTIDE SEQUENCE [LARGE SCALE GENOMIC DNA]</scope>
    <source>
        <strain evidence="3 4">THAL066</strain>
    </source>
</reference>
<feature type="transmembrane region" description="Helical" evidence="2">
    <location>
        <begin position="255"/>
        <end position="274"/>
    </location>
</feature>
<feature type="transmembrane region" description="Helical" evidence="2">
    <location>
        <begin position="227"/>
        <end position="248"/>
    </location>
</feature>
<organism evidence="3 4">
    <name type="scientific">Cyanidiococcus yangmingshanensis</name>
    <dbReference type="NCBI Taxonomy" id="2690220"/>
    <lineage>
        <taxon>Eukaryota</taxon>
        <taxon>Rhodophyta</taxon>
        <taxon>Bangiophyceae</taxon>
        <taxon>Cyanidiales</taxon>
        <taxon>Cyanidiaceae</taxon>
        <taxon>Cyanidiococcus</taxon>
    </lineage>
</organism>
<evidence type="ECO:0000256" key="2">
    <source>
        <dbReference type="SAM" id="Phobius"/>
    </source>
</evidence>
<proteinExistence type="predicted"/>
<sequence>MLTRERLSTENILLSTDENQRSSISPQSGCRARALLVGLYRLLTVVFLLVSLVYLRIFQNDLSLVTFSAQSLVLLSVSLTTLHCVSLSQACLSRFQTIAEQSLVATSHRTDVAELEHEVPARFALDDADDDGSMLDAVPNTSNLSDVREEHSSDEETPTRVPTFRGNVDPTGLPQLRHRSWLQNLLFKLPDFVENLFLMAFANTIFLDAVWWVLLRPRAEKGVLHKIPTYLLHGPPNFVLCFIELLMSGMRARRAAVIFGVVYVVAYFLFSVVHHRISGQWLYFFFDLQVTRNWFIILGLLSWYCACHALIFLFATVRDRLWRRHRLAAKERQARALFRR</sequence>
<evidence type="ECO:0000256" key="1">
    <source>
        <dbReference type="SAM" id="MobiDB-lite"/>
    </source>
</evidence>
<protein>
    <recommendedName>
        <fullName evidence="5">Transmembrane protein</fullName>
    </recommendedName>
</protein>
<dbReference type="GO" id="GO:0016020">
    <property type="term" value="C:membrane"/>
    <property type="evidence" value="ECO:0007669"/>
    <property type="project" value="TreeGrafter"/>
</dbReference>
<feature type="transmembrane region" description="Helical" evidence="2">
    <location>
        <begin position="34"/>
        <end position="55"/>
    </location>
</feature>
<evidence type="ECO:0008006" key="5">
    <source>
        <dbReference type="Google" id="ProtNLM"/>
    </source>
</evidence>
<feature type="transmembrane region" description="Helical" evidence="2">
    <location>
        <begin position="294"/>
        <end position="317"/>
    </location>
</feature>
<dbReference type="EMBL" id="VWRR01000010">
    <property type="protein sequence ID" value="KAF6002543.1"/>
    <property type="molecule type" value="Genomic_DNA"/>
</dbReference>
<dbReference type="AlphaFoldDB" id="A0A7J7IHI7"/>
<keyword evidence="2" id="KW-0472">Membrane</keyword>
<keyword evidence="2" id="KW-0812">Transmembrane</keyword>
<keyword evidence="4" id="KW-1185">Reference proteome</keyword>
<feature type="region of interest" description="Disordered" evidence="1">
    <location>
        <begin position="145"/>
        <end position="166"/>
    </location>
</feature>
<dbReference type="Proteomes" id="UP000530660">
    <property type="component" value="Unassembled WGS sequence"/>
</dbReference>
<dbReference type="OrthoDB" id="10579325at2759"/>
<keyword evidence="2" id="KW-1133">Transmembrane helix</keyword>
<name>A0A7J7IHI7_9RHOD</name>
<comment type="caution">
    <text evidence="3">The sequence shown here is derived from an EMBL/GenBank/DDBJ whole genome shotgun (WGS) entry which is preliminary data.</text>
</comment>
<feature type="transmembrane region" description="Helical" evidence="2">
    <location>
        <begin position="196"/>
        <end position="215"/>
    </location>
</feature>
<accession>A0A7J7IHI7</accession>
<evidence type="ECO:0000313" key="4">
    <source>
        <dbReference type="Proteomes" id="UP000530660"/>
    </source>
</evidence>
<evidence type="ECO:0000313" key="3">
    <source>
        <dbReference type="EMBL" id="KAF6002543.1"/>
    </source>
</evidence>